<keyword evidence="1" id="KW-0489">Methyltransferase</keyword>
<reference evidence="7" key="1">
    <citation type="submission" date="2021-01" db="EMBL/GenBank/DDBJ databases">
        <authorList>
            <person name="Corre E."/>
            <person name="Pelletier E."/>
            <person name="Niang G."/>
            <person name="Scheremetjew M."/>
            <person name="Finn R."/>
            <person name="Kale V."/>
            <person name="Holt S."/>
            <person name="Cochrane G."/>
            <person name="Meng A."/>
            <person name="Brown T."/>
            <person name="Cohen L."/>
        </authorList>
    </citation>
    <scope>NUCLEOTIDE SEQUENCE</scope>
    <source>
        <strain evidence="7">SAG 36.94</strain>
    </source>
</reference>
<evidence type="ECO:0008006" key="8">
    <source>
        <dbReference type="Google" id="ProtNLM"/>
    </source>
</evidence>
<dbReference type="AlphaFoldDB" id="A0A7S1TDM7"/>
<dbReference type="Gene3D" id="3.40.50.150">
    <property type="entry name" value="Vaccinia Virus protein VP39"/>
    <property type="match status" value="1"/>
</dbReference>
<sequence length="315" mass="34988">MSRPEHQAPPEVFYNEGEAKKYLTSSRMVEIQTKLSERCLELLALDSPNESRLLLDIGCGTGLSGDVLSEHGHHWVGLDISESMLGVAVKVRDVQGDLFARDMGDGVGMFRTGVFDGAISVSALQWLCNVDSTGAIEEEVGGNVMESRELNQRGANDEQRVELGGRGTRDRSAVHRLNVFFASLYCVLRKGSRAVFQFYPENADQLELITSAAMRNGFSGGVVVDFPNSAKAKKYYLCLNAGPPDQTGPRNEDVTEPGGGRIHSSKRERPRKKSQLGRAFSTREWIIEKKERQRRVGKTVRSDSKYSGRKRSKKF</sequence>
<gene>
    <name evidence="7" type="ORF">CCAE0312_LOCUS5637</name>
</gene>
<feature type="compositionally biased region" description="Basic residues" evidence="4">
    <location>
        <begin position="263"/>
        <end position="275"/>
    </location>
</feature>
<organism evidence="7">
    <name type="scientific">Compsopogon caeruleus</name>
    <dbReference type="NCBI Taxonomy" id="31354"/>
    <lineage>
        <taxon>Eukaryota</taxon>
        <taxon>Rhodophyta</taxon>
        <taxon>Compsopogonophyceae</taxon>
        <taxon>Compsopogonales</taxon>
        <taxon>Compsopogonaceae</taxon>
        <taxon>Compsopogon</taxon>
    </lineage>
</organism>
<proteinExistence type="predicted"/>
<dbReference type="InterPro" id="IPR022238">
    <property type="entry name" value="Bud23_C"/>
</dbReference>
<evidence type="ECO:0000256" key="4">
    <source>
        <dbReference type="SAM" id="MobiDB-lite"/>
    </source>
</evidence>
<dbReference type="SUPFAM" id="SSF53335">
    <property type="entry name" value="S-adenosyl-L-methionine-dependent methyltransferases"/>
    <property type="match status" value="1"/>
</dbReference>
<evidence type="ECO:0000256" key="2">
    <source>
        <dbReference type="ARBA" id="ARBA00022679"/>
    </source>
</evidence>
<protein>
    <recommendedName>
        <fullName evidence="8">18S rRNA (guanine(1575)-N(7))-methyltransferase Bud23 C-terminal domain-containing protein</fullName>
    </recommendedName>
</protein>
<feature type="domain" description="18S rRNA (guanine(1575)-N(7))-methyltransferase Bud23 C-terminal" evidence="5">
    <location>
        <begin position="258"/>
        <end position="312"/>
    </location>
</feature>
<dbReference type="GO" id="GO:0005730">
    <property type="term" value="C:nucleolus"/>
    <property type="evidence" value="ECO:0007669"/>
    <property type="project" value="TreeGrafter"/>
</dbReference>
<dbReference type="EMBL" id="HBGH01010235">
    <property type="protein sequence ID" value="CAD9233551.1"/>
    <property type="molecule type" value="Transcribed_RNA"/>
</dbReference>
<feature type="region of interest" description="Disordered" evidence="4">
    <location>
        <begin position="291"/>
        <end position="315"/>
    </location>
</feature>
<feature type="domain" description="Methyltransferase" evidence="6">
    <location>
        <begin position="55"/>
        <end position="136"/>
    </location>
</feature>
<evidence type="ECO:0000256" key="3">
    <source>
        <dbReference type="ARBA" id="ARBA00022691"/>
    </source>
</evidence>
<evidence type="ECO:0000313" key="7">
    <source>
        <dbReference type="EMBL" id="CAD9233551.1"/>
    </source>
</evidence>
<evidence type="ECO:0000259" key="6">
    <source>
        <dbReference type="Pfam" id="PF13649"/>
    </source>
</evidence>
<dbReference type="CDD" id="cd02440">
    <property type="entry name" value="AdoMet_MTases"/>
    <property type="match status" value="1"/>
</dbReference>
<dbReference type="PANTHER" id="PTHR12734">
    <property type="entry name" value="METHYLTRANSFERASE-RELATED"/>
    <property type="match status" value="1"/>
</dbReference>
<evidence type="ECO:0000259" key="5">
    <source>
        <dbReference type="Pfam" id="PF12589"/>
    </source>
</evidence>
<dbReference type="InterPro" id="IPR041698">
    <property type="entry name" value="Methyltransf_25"/>
</dbReference>
<dbReference type="InterPro" id="IPR039769">
    <property type="entry name" value="Bud23-like"/>
</dbReference>
<name>A0A7S1TDM7_9RHOD</name>
<dbReference type="Pfam" id="PF13649">
    <property type="entry name" value="Methyltransf_25"/>
    <property type="match status" value="1"/>
</dbReference>
<dbReference type="Pfam" id="PF12589">
    <property type="entry name" value="WBS_methylT"/>
    <property type="match status" value="1"/>
</dbReference>
<keyword evidence="2" id="KW-0808">Transferase</keyword>
<dbReference type="InterPro" id="IPR029063">
    <property type="entry name" value="SAM-dependent_MTases_sf"/>
</dbReference>
<keyword evidence="3" id="KW-0949">S-adenosyl-L-methionine</keyword>
<feature type="region of interest" description="Disordered" evidence="4">
    <location>
        <begin position="241"/>
        <end position="278"/>
    </location>
</feature>
<evidence type="ECO:0000256" key="1">
    <source>
        <dbReference type="ARBA" id="ARBA00022603"/>
    </source>
</evidence>
<accession>A0A7S1TDM7</accession>
<dbReference type="PANTHER" id="PTHR12734:SF0">
    <property type="entry name" value="18S RRNA (GUANINE-N(7))-METHYLTRANSFERASE-RELATED"/>
    <property type="match status" value="1"/>
</dbReference>
<dbReference type="GO" id="GO:0070476">
    <property type="term" value="P:rRNA (guanine-N7)-methylation"/>
    <property type="evidence" value="ECO:0007669"/>
    <property type="project" value="InterPro"/>
</dbReference>
<dbReference type="GO" id="GO:0016435">
    <property type="term" value="F:rRNA (guanine) methyltransferase activity"/>
    <property type="evidence" value="ECO:0007669"/>
    <property type="project" value="InterPro"/>
</dbReference>